<keyword evidence="1" id="KW-0472">Membrane</keyword>
<gene>
    <name evidence="2" type="ORF">J2Z64_003523</name>
</gene>
<dbReference type="AlphaFoldDB" id="A0A9X1CDN1"/>
<dbReference type="Proteomes" id="UP001138793">
    <property type="component" value="Unassembled WGS sequence"/>
</dbReference>
<dbReference type="OrthoDB" id="4557830at2"/>
<protein>
    <recommendedName>
        <fullName evidence="4">DUF2568 domain-containing protein</fullName>
    </recommendedName>
</protein>
<proteinExistence type="predicted"/>
<reference evidence="2" key="1">
    <citation type="submission" date="2021-03" db="EMBL/GenBank/DDBJ databases">
        <title>Genomic Encyclopedia of Type Strains, Phase IV (KMG-IV): sequencing the most valuable type-strain genomes for metagenomic binning, comparative biology and taxonomic classification.</title>
        <authorList>
            <person name="Goeker M."/>
        </authorList>
    </citation>
    <scope>NUCLEOTIDE SEQUENCE</scope>
    <source>
        <strain evidence="2">DSM 107338</strain>
    </source>
</reference>
<sequence>MFIFQYALYAILFLLELVALIAFSNWGFQQSKGPFMKILFGIGTPLFVAIFWGMFLSPKAAITIPFSLQLLLQFILFALAALSLHATGKSGIAIVFFITFVISKLLILVIKRSN</sequence>
<dbReference type="Pfam" id="PF10823">
    <property type="entry name" value="DUF2568"/>
    <property type="match status" value="1"/>
</dbReference>
<keyword evidence="1" id="KW-0812">Transmembrane</keyword>
<evidence type="ECO:0000313" key="2">
    <source>
        <dbReference type="EMBL" id="MBP2079226.1"/>
    </source>
</evidence>
<feature type="transmembrane region" description="Helical" evidence="1">
    <location>
        <begin position="91"/>
        <end position="110"/>
    </location>
</feature>
<feature type="transmembrane region" description="Helical" evidence="1">
    <location>
        <begin position="38"/>
        <end position="56"/>
    </location>
</feature>
<comment type="caution">
    <text evidence="2">The sequence shown here is derived from an EMBL/GenBank/DDBJ whole genome shotgun (WGS) entry which is preliminary data.</text>
</comment>
<name>A0A9X1CDN1_9BACI</name>
<evidence type="ECO:0000313" key="3">
    <source>
        <dbReference type="Proteomes" id="UP001138793"/>
    </source>
</evidence>
<dbReference type="InterPro" id="IPR021214">
    <property type="entry name" value="DUF2568"/>
</dbReference>
<feature type="transmembrane region" description="Helical" evidence="1">
    <location>
        <begin position="62"/>
        <end position="84"/>
    </location>
</feature>
<evidence type="ECO:0008006" key="4">
    <source>
        <dbReference type="Google" id="ProtNLM"/>
    </source>
</evidence>
<feature type="transmembrane region" description="Helical" evidence="1">
    <location>
        <begin position="6"/>
        <end position="26"/>
    </location>
</feature>
<keyword evidence="3" id="KW-1185">Reference proteome</keyword>
<organism evidence="2 3">
    <name type="scientific">Oceanobacillus polygoni</name>
    <dbReference type="NCBI Taxonomy" id="1235259"/>
    <lineage>
        <taxon>Bacteria</taxon>
        <taxon>Bacillati</taxon>
        <taxon>Bacillota</taxon>
        <taxon>Bacilli</taxon>
        <taxon>Bacillales</taxon>
        <taxon>Bacillaceae</taxon>
        <taxon>Oceanobacillus</taxon>
    </lineage>
</organism>
<dbReference type="EMBL" id="JAGGMB010000014">
    <property type="protein sequence ID" value="MBP2079226.1"/>
    <property type="molecule type" value="Genomic_DNA"/>
</dbReference>
<accession>A0A9X1CDN1</accession>
<dbReference type="RefSeq" id="WP_149474834.1">
    <property type="nucleotide sequence ID" value="NZ_JAGGMB010000014.1"/>
</dbReference>
<keyword evidence="1" id="KW-1133">Transmembrane helix</keyword>
<evidence type="ECO:0000256" key="1">
    <source>
        <dbReference type="SAM" id="Phobius"/>
    </source>
</evidence>